<proteinExistence type="predicted"/>
<feature type="region of interest" description="Disordered" evidence="1">
    <location>
        <begin position="1"/>
        <end position="24"/>
    </location>
</feature>
<feature type="domain" description="Glutaredoxin" evidence="2">
    <location>
        <begin position="231"/>
        <end position="288"/>
    </location>
</feature>
<dbReference type="AlphaFoldDB" id="A0AAV5F325"/>
<organism evidence="3 4">
    <name type="scientific">Eleusine coracana subsp. coracana</name>
    <dbReference type="NCBI Taxonomy" id="191504"/>
    <lineage>
        <taxon>Eukaryota</taxon>
        <taxon>Viridiplantae</taxon>
        <taxon>Streptophyta</taxon>
        <taxon>Embryophyta</taxon>
        <taxon>Tracheophyta</taxon>
        <taxon>Spermatophyta</taxon>
        <taxon>Magnoliopsida</taxon>
        <taxon>Liliopsida</taxon>
        <taxon>Poales</taxon>
        <taxon>Poaceae</taxon>
        <taxon>PACMAD clade</taxon>
        <taxon>Chloridoideae</taxon>
        <taxon>Cynodonteae</taxon>
        <taxon>Eleusininae</taxon>
        <taxon>Eleusine</taxon>
    </lineage>
</organism>
<dbReference type="Proteomes" id="UP001054889">
    <property type="component" value="Unassembled WGS sequence"/>
</dbReference>
<dbReference type="PANTHER" id="PTHR45669">
    <property type="entry name" value="GLUTAREDOXIN DOMAIN-CONTAINING CYSTEINE-RICH PROTEIN CG12206-RELATED"/>
    <property type="match status" value="1"/>
</dbReference>
<gene>
    <name evidence="3" type="primary">gb17432</name>
    <name evidence="3" type="ORF">PR202_gb17432</name>
</gene>
<feature type="compositionally biased region" description="Acidic residues" evidence="1">
    <location>
        <begin position="137"/>
        <end position="152"/>
    </location>
</feature>
<dbReference type="SUPFAM" id="SSF52833">
    <property type="entry name" value="Thioredoxin-like"/>
    <property type="match status" value="1"/>
</dbReference>
<feature type="compositionally biased region" description="Low complexity" evidence="1">
    <location>
        <begin position="116"/>
        <end position="125"/>
    </location>
</feature>
<evidence type="ECO:0000259" key="2">
    <source>
        <dbReference type="Pfam" id="PF00462"/>
    </source>
</evidence>
<keyword evidence="4" id="KW-1185">Reference proteome</keyword>
<sequence>MGCKGSKHALHEYGGPPPMPRAPEPRRYSGLVGRHSVALRSTTLGTLSLDRAAAAKAAAGVVVPFGAKAGDKEAMMMKAGNDAVKLGPSRSFAGWRPKTPPPPVAVAAKRQRRVAPRTPTKTPARAPEEINVWELMEGLDDDDDHAEEDEDDQVSRGVERKARSAPGSPAFDPEILDAFRKALDELSPAPASSPPPPPPPPDPAVVHCKFTDVKPKKCEEIQTFPGIVRERTYEDCRSVAAVLRGYGVRVDERDLSLHAGFKDELRAALAGAQAAAAKLPQVFADGRHLGGAGGRAPLARVFVVDDEGGAFRRCPECNENGLVRCPVC</sequence>
<dbReference type="Gene3D" id="3.40.30.10">
    <property type="entry name" value="Glutaredoxin"/>
    <property type="match status" value="1"/>
</dbReference>
<dbReference type="InterPro" id="IPR002109">
    <property type="entry name" value="Glutaredoxin"/>
</dbReference>
<dbReference type="PANTHER" id="PTHR45669:SF29">
    <property type="entry name" value="OS06G0226100 PROTEIN"/>
    <property type="match status" value="1"/>
</dbReference>
<reference evidence="3" key="1">
    <citation type="journal article" date="2018" name="DNA Res.">
        <title>Multiple hybrid de novo genome assembly of finger millet, an orphan allotetraploid crop.</title>
        <authorList>
            <person name="Hatakeyama M."/>
            <person name="Aluri S."/>
            <person name="Balachadran M.T."/>
            <person name="Sivarajan S.R."/>
            <person name="Patrignani A."/>
            <person name="Gruter S."/>
            <person name="Poveda L."/>
            <person name="Shimizu-Inatsugi R."/>
            <person name="Baeten J."/>
            <person name="Francoijs K.J."/>
            <person name="Nataraja K.N."/>
            <person name="Reddy Y.A.N."/>
            <person name="Phadnis S."/>
            <person name="Ravikumar R.L."/>
            <person name="Schlapbach R."/>
            <person name="Sreeman S.M."/>
            <person name="Shimizu K.K."/>
        </authorList>
    </citation>
    <scope>NUCLEOTIDE SEQUENCE</scope>
</reference>
<evidence type="ECO:0000256" key="1">
    <source>
        <dbReference type="SAM" id="MobiDB-lite"/>
    </source>
</evidence>
<dbReference type="Pfam" id="PF23733">
    <property type="entry name" value="GRXCR1-2_C"/>
    <property type="match status" value="1"/>
</dbReference>
<reference evidence="3" key="2">
    <citation type="submission" date="2021-12" db="EMBL/GenBank/DDBJ databases">
        <title>Resequencing data analysis of finger millet.</title>
        <authorList>
            <person name="Hatakeyama M."/>
            <person name="Aluri S."/>
            <person name="Balachadran M.T."/>
            <person name="Sivarajan S.R."/>
            <person name="Poveda L."/>
            <person name="Shimizu-Inatsugi R."/>
            <person name="Schlapbach R."/>
            <person name="Sreeman S.M."/>
            <person name="Shimizu K.K."/>
        </authorList>
    </citation>
    <scope>NUCLEOTIDE SEQUENCE</scope>
</reference>
<comment type="caution">
    <text evidence="3">The sequence shown here is derived from an EMBL/GenBank/DDBJ whole genome shotgun (WGS) entry which is preliminary data.</text>
</comment>
<name>A0AAV5F325_ELECO</name>
<evidence type="ECO:0000313" key="3">
    <source>
        <dbReference type="EMBL" id="GJN29232.1"/>
    </source>
</evidence>
<accession>A0AAV5F325</accession>
<dbReference type="Pfam" id="PF00462">
    <property type="entry name" value="Glutaredoxin"/>
    <property type="match status" value="1"/>
</dbReference>
<feature type="region of interest" description="Disordered" evidence="1">
    <location>
        <begin position="186"/>
        <end position="205"/>
    </location>
</feature>
<feature type="region of interest" description="Disordered" evidence="1">
    <location>
        <begin position="92"/>
        <end position="173"/>
    </location>
</feature>
<protein>
    <recommendedName>
        <fullName evidence="2">Glutaredoxin domain-containing protein</fullName>
    </recommendedName>
</protein>
<evidence type="ECO:0000313" key="4">
    <source>
        <dbReference type="Proteomes" id="UP001054889"/>
    </source>
</evidence>
<dbReference type="EMBL" id="BQKI01000081">
    <property type="protein sequence ID" value="GJN29232.1"/>
    <property type="molecule type" value="Genomic_DNA"/>
</dbReference>
<dbReference type="PROSITE" id="PS51354">
    <property type="entry name" value="GLUTAREDOXIN_2"/>
    <property type="match status" value="1"/>
</dbReference>
<feature type="compositionally biased region" description="Pro residues" evidence="1">
    <location>
        <begin position="191"/>
        <end position="203"/>
    </location>
</feature>
<feature type="compositionally biased region" description="Basic and acidic residues" evidence="1">
    <location>
        <begin position="153"/>
        <end position="162"/>
    </location>
</feature>
<dbReference type="InterPro" id="IPR036249">
    <property type="entry name" value="Thioredoxin-like_sf"/>
</dbReference>